<feature type="chain" id="PRO_5003396523" description="Uncharacterized protein TP-0789 domain-containing protein" evidence="1">
    <location>
        <begin position="22"/>
        <end position="283"/>
    </location>
</feature>
<protein>
    <recommendedName>
        <fullName evidence="2">Uncharacterized protein TP-0789 domain-containing protein</fullName>
    </recommendedName>
</protein>
<name>G0A3X4_METMM</name>
<dbReference type="eggNOG" id="COG2834">
    <property type="taxonomic scope" value="Bacteria"/>
</dbReference>
<accession>G0A3X4</accession>
<dbReference type="STRING" id="857087.Metme_4399"/>
<evidence type="ECO:0000256" key="1">
    <source>
        <dbReference type="SAM" id="SignalP"/>
    </source>
</evidence>
<evidence type="ECO:0000259" key="2">
    <source>
        <dbReference type="Pfam" id="PF17131"/>
    </source>
</evidence>
<keyword evidence="4" id="KW-1185">Reference proteome</keyword>
<feature type="signal peptide" evidence="1">
    <location>
        <begin position="1"/>
        <end position="21"/>
    </location>
</feature>
<dbReference type="EMBL" id="CP002738">
    <property type="protein sequence ID" value="AEG02746.1"/>
    <property type="molecule type" value="Genomic_DNA"/>
</dbReference>
<sequence>MKSFLTASLFVLFSIVQCVSAQESSATLPDSETQAPNKQWTGREILDEVSLRHDRPYEFELKKMSLIDKSGNREERMLKRFEREMSEEETRFLTVFTEPAGIKGVSLLTWQKKSAADDQWLYLPAYGRNMKRISKGGKKNYFMGTDYTFEDLASDSKDNYAYERLEDQVINGENYYVVKSVPTDPDTKQESGYSYRLFWIKQANFFITQVEFYDKREQLIKRQTNSDLEQIKDQMWRANTSTMEHIANQHQTITHVESRSFAEDDVQEKFFQERSVVSGLLTR</sequence>
<dbReference type="InterPro" id="IPR033399">
    <property type="entry name" value="TP_0789-like"/>
</dbReference>
<dbReference type="HOGENOM" id="CLU_074356_1_1_6"/>
<gene>
    <name evidence="3" type="ordered locus">Metme_4399</name>
</gene>
<reference evidence="4" key="3">
    <citation type="submission" date="2011-05" db="EMBL/GenBank/DDBJ databases">
        <title>Complete sequence of Methylomonas methanica MC09.</title>
        <authorList>
            <consortium name="US DOE Joint Genome Institute"/>
            <person name="Lucas S."/>
            <person name="Han J."/>
            <person name="Lapidus A."/>
            <person name="Cheng J.-F."/>
            <person name="Goodwin L."/>
            <person name="Pitluck S."/>
            <person name="Peters L."/>
            <person name="Mikhailova N."/>
            <person name="Teshima H."/>
            <person name="Han C."/>
            <person name="Tapia R."/>
            <person name="Land M."/>
            <person name="Hauser L."/>
            <person name="Kyrpides N."/>
            <person name="Ivanova N."/>
            <person name="Pagani I."/>
            <person name="Stein L."/>
            <person name="Woyke T."/>
        </authorList>
    </citation>
    <scope>NUCLEOTIDE SEQUENCE [LARGE SCALE GENOMIC DNA]</scope>
    <source>
        <strain evidence="4">MC09</strain>
    </source>
</reference>
<organism evidence="3 4">
    <name type="scientific">Methylomonas methanica (strain DSM 25384 / MC09)</name>
    <dbReference type="NCBI Taxonomy" id="857087"/>
    <lineage>
        <taxon>Bacteria</taxon>
        <taxon>Pseudomonadati</taxon>
        <taxon>Pseudomonadota</taxon>
        <taxon>Gammaproteobacteria</taxon>
        <taxon>Methylococcales</taxon>
        <taxon>Methylococcaceae</taxon>
        <taxon>Methylomonas</taxon>
    </lineage>
</organism>
<dbReference type="AlphaFoldDB" id="G0A3X4"/>
<dbReference type="Proteomes" id="UP000008888">
    <property type="component" value="Chromosome"/>
</dbReference>
<dbReference type="Gene3D" id="2.50.20.10">
    <property type="entry name" value="Lipoprotein localisation LolA/LolB/LppX"/>
    <property type="match status" value="1"/>
</dbReference>
<reference evidence="3 4" key="1">
    <citation type="journal article" date="2011" name="J. Bacteriol.">
        <title>Complete Genome Sequence of the Aerobic Marine Methanotroph Methylomonas methanica MC09.</title>
        <authorList>
            <person name="Boden R."/>
            <person name="Cunliffe M."/>
            <person name="Scanlan J."/>
            <person name="Moussard H."/>
            <person name="Kits K.D."/>
            <person name="Klotz M.G."/>
            <person name="Jetten M.S."/>
            <person name="Vuilleumier S."/>
            <person name="Han J."/>
            <person name="Peters L."/>
            <person name="Mikhailova N."/>
            <person name="Teshima H."/>
            <person name="Tapia R."/>
            <person name="Kyrpides N."/>
            <person name="Ivanova N."/>
            <person name="Pagani I."/>
            <person name="Cheng J.F."/>
            <person name="Goodwin L."/>
            <person name="Han C."/>
            <person name="Hauser L."/>
            <person name="Land M.L."/>
            <person name="Lapidus A."/>
            <person name="Lucas S."/>
            <person name="Pitluck S."/>
            <person name="Woyke T."/>
            <person name="Stein L."/>
            <person name="Murrell J.C."/>
        </authorList>
    </citation>
    <scope>NUCLEOTIDE SEQUENCE [LARGE SCALE GENOMIC DNA]</scope>
    <source>
        <strain evidence="3 4">MC09</strain>
    </source>
</reference>
<dbReference type="RefSeq" id="WP_013820959.1">
    <property type="nucleotide sequence ID" value="NC_015572.1"/>
</dbReference>
<dbReference type="KEGG" id="mmt:Metme_4399"/>
<dbReference type="OrthoDB" id="9803781at2"/>
<keyword evidence="1" id="KW-0732">Signal</keyword>
<evidence type="ECO:0000313" key="3">
    <source>
        <dbReference type="EMBL" id="AEG02746.1"/>
    </source>
</evidence>
<reference key="2">
    <citation type="submission" date="2011-05" db="EMBL/GenBank/DDBJ databases">
        <title>Complete genome sequence of the aerobic marine methanotroph Methylomonas methanica MC09.</title>
        <authorList>
            <person name="Boden R."/>
            <person name="Cunliffe M."/>
            <person name="Scanlan J."/>
            <person name="Moussard H."/>
            <person name="Kits K.D."/>
            <person name="Klotz M."/>
            <person name="Jetten M."/>
            <person name="Vuilleumier S."/>
            <person name="Han J."/>
            <person name="Peters L."/>
            <person name="Mikhailova N."/>
            <person name="Teshima H."/>
            <person name="Tapia R."/>
            <person name="Kyrpides N."/>
            <person name="Ivanova N."/>
            <person name="Pagani I."/>
            <person name="Cheng J.-F."/>
            <person name="Goodwin L."/>
            <person name="Han C."/>
            <person name="Hauser L."/>
            <person name="Land M."/>
            <person name="Lapidus A."/>
            <person name="Lucas S."/>
            <person name="Pitluck S."/>
            <person name="Woyke T."/>
            <person name="Stein L.Y."/>
            <person name="Murrell C."/>
        </authorList>
    </citation>
    <scope>NUCLEOTIDE SEQUENCE</scope>
    <source>
        <strain>MC09</strain>
    </source>
</reference>
<dbReference type="CDD" id="cd16329">
    <property type="entry name" value="LolA_like"/>
    <property type="match status" value="1"/>
</dbReference>
<proteinExistence type="predicted"/>
<dbReference type="Pfam" id="PF17131">
    <property type="entry name" value="LolA_like"/>
    <property type="match status" value="1"/>
</dbReference>
<feature type="domain" description="Uncharacterized protein TP-0789" evidence="2">
    <location>
        <begin position="89"/>
        <end position="275"/>
    </location>
</feature>
<evidence type="ECO:0000313" key="4">
    <source>
        <dbReference type="Proteomes" id="UP000008888"/>
    </source>
</evidence>